<sequence length="222" mass="24953">MRYVPDQILLAIAVRPHQLLTTEALQTTLKTIDAEDLPQQISKAMTKAAGLDPLKIEQLLVLLDQPTVRLLQRQNSRHSTRQEELIDKQSIGQAMISFYDEHGYFPDEDGCGKSKGKLSWRVHLLPYLERQELYEQFRLEEPWDSDHNKTLIEKMPEVFRVTGIKEPGRTSVHIPVGEGTLFSGTEPPTLDSITDSPESTILAVVADPGTADIWTKPGGLQT</sequence>
<feature type="domain" description="DUF1559" evidence="2">
    <location>
        <begin position="90"/>
        <end position="155"/>
    </location>
</feature>
<evidence type="ECO:0000256" key="1">
    <source>
        <dbReference type="SAM" id="MobiDB-lite"/>
    </source>
</evidence>
<dbReference type="InterPro" id="IPR011453">
    <property type="entry name" value="DUF1559"/>
</dbReference>
<gene>
    <name evidence="3" type="ORF">E3A20_16680</name>
</gene>
<feature type="region of interest" description="Disordered" evidence="1">
    <location>
        <begin position="170"/>
        <end position="195"/>
    </location>
</feature>
<comment type="caution">
    <text evidence="3">The sequence shown here is derived from an EMBL/GenBank/DDBJ whole genome shotgun (WGS) entry which is preliminary data.</text>
</comment>
<organism evidence="3 4">
    <name type="scientific">Planctomyces bekefii</name>
    <dbReference type="NCBI Taxonomy" id="1653850"/>
    <lineage>
        <taxon>Bacteria</taxon>
        <taxon>Pseudomonadati</taxon>
        <taxon>Planctomycetota</taxon>
        <taxon>Planctomycetia</taxon>
        <taxon>Planctomycetales</taxon>
        <taxon>Planctomycetaceae</taxon>
        <taxon>Planctomyces</taxon>
    </lineage>
</organism>
<reference evidence="3 4" key="1">
    <citation type="submission" date="2019-08" db="EMBL/GenBank/DDBJ databases">
        <title>100 year-old enigma solved: identification of Planctomyces bekefii, the type genus and species of the phylum Planctomycetes.</title>
        <authorList>
            <person name="Svetlana D.N."/>
            <person name="Overmann J."/>
        </authorList>
    </citation>
    <scope>NUCLEOTIDE SEQUENCE [LARGE SCALE GENOMIC DNA]</scope>
    <source>
        <strain evidence="3">Phe10_nw2017</strain>
    </source>
</reference>
<dbReference type="EMBL" id="SRHE01000350">
    <property type="protein sequence ID" value="TWW09202.1"/>
    <property type="molecule type" value="Genomic_DNA"/>
</dbReference>
<protein>
    <recommendedName>
        <fullName evidence="2">DUF1559 domain-containing protein</fullName>
    </recommendedName>
</protein>
<proteinExistence type="predicted"/>
<dbReference type="Proteomes" id="UP000321083">
    <property type="component" value="Unassembled WGS sequence"/>
</dbReference>
<keyword evidence="4" id="KW-1185">Reference proteome</keyword>
<evidence type="ECO:0000313" key="3">
    <source>
        <dbReference type="EMBL" id="TWW09202.1"/>
    </source>
</evidence>
<dbReference type="Pfam" id="PF07596">
    <property type="entry name" value="SBP_bac_10"/>
    <property type="match status" value="1"/>
</dbReference>
<name>A0A5C6M5D2_9PLAN</name>
<feature type="non-terminal residue" evidence="3">
    <location>
        <position position="222"/>
    </location>
</feature>
<reference evidence="3 4" key="2">
    <citation type="submission" date="2019-08" db="EMBL/GenBank/DDBJ databases">
        <authorList>
            <person name="Henke P."/>
        </authorList>
    </citation>
    <scope>NUCLEOTIDE SEQUENCE [LARGE SCALE GENOMIC DNA]</scope>
    <source>
        <strain evidence="3">Phe10_nw2017</strain>
    </source>
</reference>
<dbReference type="AlphaFoldDB" id="A0A5C6M5D2"/>
<evidence type="ECO:0000259" key="2">
    <source>
        <dbReference type="Pfam" id="PF07596"/>
    </source>
</evidence>
<evidence type="ECO:0000313" key="4">
    <source>
        <dbReference type="Proteomes" id="UP000321083"/>
    </source>
</evidence>
<accession>A0A5C6M5D2</accession>